<dbReference type="GO" id="GO:0005509">
    <property type="term" value="F:calcium ion binding"/>
    <property type="evidence" value="ECO:0007669"/>
    <property type="project" value="InterPro"/>
</dbReference>
<comment type="caution">
    <text evidence="4">The sequence shown here is derived from an EMBL/GenBank/DDBJ whole genome shotgun (WGS) entry which is preliminary data.</text>
</comment>
<dbReference type="InterPro" id="IPR005638">
    <property type="entry name" value="Pest_crys_dom-III"/>
</dbReference>
<dbReference type="Gene3D" id="3.40.50.1110">
    <property type="entry name" value="SGNH hydrolase"/>
    <property type="match status" value="1"/>
</dbReference>
<evidence type="ECO:0000259" key="2">
    <source>
        <dbReference type="Pfam" id="PF03944"/>
    </source>
</evidence>
<dbReference type="CDD" id="cd01833">
    <property type="entry name" value="XynB_like"/>
    <property type="match status" value="1"/>
</dbReference>
<dbReference type="Pfam" id="PF03944">
    <property type="entry name" value="Endotoxin_C"/>
    <property type="match status" value="1"/>
</dbReference>
<feature type="domain" description="Pesticidal crystal protein" evidence="2">
    <location>
        <begin position="963"/>
        <end position="1075"/>
    </location>
</feature>
<protein>
    <submittedName>
        <fullName evidence="4">Uncharacterized protein</fullName>
    </submittedName>
</protein>
<organism evidence="4 5">
    <name type="scientific">Planktothrix paucivesiculata PCC 9631</name>
    <dbReference type="NCBI Taxonomy" id="671071"/>
    <lineage>
        <taxon>Bacteria</taxon>
        <taxon>Bacillati</taxon>
        <taxon>Cyanobacteriota</taxon>
        <taxon>Cyanophyceae</taxon>
        <taxon>Oscillatoriophycideae</taxon>
        <taxon>Oscillatoriales</taxon>
        <taxon>Microcoleaceae</taxon>
        <taxon>Planktothrix</taxon>
    </lineage>
</organism>
<accession>A0A7Z9BJT9</accession>
<dbReference type="Pfam" id="PF00353">
    <property type="entry name" value="HemolysinCabind"/>
    <property type="match status" value="1"/>
</dbReference>
<evidence type="ECO:0000256" key="1">
    <source>
        <dbReference type="SAM" id="MobiDB-lite"/>
    </source>
</evidence>
<evidence type="ECO:0000259" key="3">
    <source>
        <dbReference type="Pfam" id="PF13472"/>
    </source>
</evidence>
<dbReference type="GO" id="GO:0004622">
    <property type="term" value="F:phosphatidylcholine lysophospholipase activity"/>
    <property type="evidence" value="ECO:0007669"/>
    <property type="project" value="TreeGrafter"/>
</dbReference>
<evidence type="ECO:0000313" key="5">
    <source>
        <dbReference type="Proteomes" id="UP000182190"/>
    </source>
</evidence>
<dbReference type="InterPro" id="IPR001343">
    <property type="entry name" value="Hemolysn_Ca-bd"/>
</dbReference>
<dbReference type="PANTHER" id="PTHR30383:SF5">
    <property type="entry name" value="SGNH HYDROLASE-TYPE ESTERASE DOMAIN-CONTAINING PROTEIN"/>
    <property type="match status" value="1"/>
</dbReference>
<sequence>MSNIRVEAESLVLGLNSTGYVVENGTFASGGQLIRLPNDGTVGTITHNFDLASGTYDIVVSYYDENDGLSPYSLKQKSSNQDWVNLDSWVANKNLGDTRASAKNFVIIQKSNVNLTTGDQVQVQGQLHTGEVARIDYIEYIPISILPSPVEDTTAPTATATANDSTLTSGSNNSYTFTVTYSDDKGVKVSSLDSQDIRVTGPNGFNQLASFVSVDTNSDGTPRTATYSINAPGGSWDSNEAGNYSVAVEASQVRDTSDNTVVSSELDTFGITVESPPVDTTAPTATATANDSTRTLGTNNSYTFTVTYSDDKGVKVSSLDSQDIRVTGPNGFNQLASFVSVDTNSDGTPRTATYSINAPGDSWESNEAGNYSVVVEASQVRDTSDNTVVSSELDTFGITVESPPVDTTAPTATATANDSTRTLGTNNSYTFTVTYSDDKGVKVSSLDSQDIRVTGPNGFNQLASFVSVDTNSDGTPRTVTYSINAPGGSWDSNEAGNYSVAVEASQVKDTSDNTVVSSTLDTFGITVESPPVDTTAPTATATANDSTRTLGSNNSYTFTVTYSDDKGVKVSSLDSQDIRVTGPNGFNQLASFVSVDTNSDGTPRTATYSINAPGDSWESNEAGNYSVVVEASQVSDTSDNSVVSSELDTFGITVESPPLDTTAPAEKVRIQAEDMNRAGGYDIELGDFASGLKYIGLRSGNTGTATTTFGKGSGLYDVVVGYFDETDGKSPLSISVGGNKISEWVANQSLVGGRAAATNFSLKTIPGVQVNFGDEIQLAGILEAGENARFDYVEFIPVTPITPPPPPPVDTTAPTATATANDSTRTLGSNNSYTFTVTYSDDKGVKVSSLDSQDIRVTGPNGFNQLASFVSVDTNSDGTPRTATYSINAPGGSWDSNEAGNYSVAVAASQVKDTSDNSVVSSTLDTFQVDVQTPTSTPIDIVTIEGEAMTLAGGYRIESASFASGGKFIGLSSTLGATGTATTEDFSGVSGAYDIVVRYFDESDGQSQISLGVEGSTVETWTANQSLGGSSASAQNLTEIVFKNLQVNQNDKIEIKGAINGGENARIDRIEFVPAGDNTAPTPSLTANSLTVTSGDTEAYTFTVQYSDNLAVDASTIDSQDVRVTGPNAFNQLATLVSNNLNSDGKVATATYKINAPGSSWNLNEAGTYTVAMQSNQVLDRINNPVASGTLGTFSVSVNSSGNTADYSQASKGVNINLEQGIGYIPDSSQTLKIMPLGDSITAGKENSSQLEAEWNGYRLGLWNRFQSLGVPIDFVGSQSNGTTNLPDKNNQGHSGWTINNIKDGKSDVPGSGVNNWIPASDPDVVLLMIGTNDAGGNVSTMGSRLSSLIDAIITKPNFDNGDLLVSTIAPIHPKSSYYASRFENVKKYNALIPGIVDSKPASENVKFVNMWQGSNPILETDMTAPPADNGLHPTATGYDKMANYWFDSILDATGQKQVLEDKTVVKGSAYNDVIIGNTSNNTLQGGDGNDKLTGSGGADKFVYNNRNQGQDTLTDFSPSQGDVFNISAAGFGAGLVAGTALSTTASSKGVFISGTNLNYLGDMATFFYNTSTGLLGFDPDGNKSQSLIQLAQLTNKPTLTRNQFVIV</sequence>
<feature type="region of interest" description="Disordered" evidence="1">
    <location>
        <begin position="799"/>
        <end position="825"/>
    </location>
</feature>
<dbReference type="Gene3D" id="2.60.120.260">
    <property type="entry name" value="Galactose-binding domain-like"/>
    <property type="match status" value="3"/>
</dbReference>
<dbReference type="SUPFAM" id="SSF52266">
    <property type="entry name" value="SGNH hydrolase"/>
    <property type="match status" value="1"/>
</dbReference>
<dbReference type="InterPro" id="IPR011049">
    <property type="entry name" value="Serralysin-like_metalloprot_C"/>
</dbReference>
<dbReference type="InterPro" id="IPR036514">
    <property type="entry name" value="SGNH_hydro_sf"/>
</dbReference>
<dbReference type="Pfam" id="PF13472">
    <property type="entry name" value="Lipase_GDSL_2"/>
    <property type="match status" value="1"/>
</dbReference>
<gene>
    <name evidence="4" type="ORF">PL9631_1070023</name>
</gene>
<reference evidence="4" key="1">
    <citation type="submission" date="2019-10" db="EMBL/GenBank/DDBJ databases">
        <authorList>
            <consortium name="Genoscope - CEA"/>
            <person name="William W."/>
        </authorList>
    </citation>
    <scope>NUCLEOTIDE SEQUENCE [LARGE SCALE GENOMIC DNA]</scope>
    <source>
        <strain evidence="4">BBR_PRJEB10994</strain>
    </source>
</reference>
<dbReference type="InterPro" id="IPR051532">
    <property type="entry name" value="Ester_Hydrolysis_Enzymes"/>
</dbReference>
<dbReference type="GO" id="GO:0090729">
    <property type="term" value="F:toxin activity"/>
    <property type="evidence" value="ECO:0007669"/>
    <property type="project" value="InterPro"/>
</dbReference>
<dbReference type="SUPFAM" id="SSF51120">
    <property type="entry name" value="beta-Roll"/>
    <property type="match status" value="1"/>
</dbReference>
<dbReference type="RefSeq" id="WP_083624377.1">
    <property type="nucleotide sequence ID" value="NZ_LR735027.1"/>
</dbReference>
<name>A0A7Z9BJT9_9CYAN</name>
<feature type="compositionally biased region" description="Low complexity" evidence="1">
    <location>
        <begin position="810"/>
        <end position="820"/>
    </location>
</feature>
<dbReference type="InterPro" id="IPR013830">
    <property type="entry name" value="SGNH_hydro"/>
</dbReference>
<dbReference type="OrthoDB" id="468550at2"/>
<evidence type="ECO:0000313" key="4">
    <source>
        <dbReference type="EMBL" id="VXD13873.1"/>
    </source>
</evidence>
<proteinExistence type="predicted"/>
<dbReference type="EMBL" id="CZCS02000010">
    <property type="protein sequence ID" value="VXD13873.1"/>
    <property type="molecule type" value="Genomic_DNA"/>
</dbReference>
<keyword evidence="5" id="KW-1185">Reference proteome</keyword>
<dbReference type="PANTHER" id="PTHR30383">
    <property type="entry name" value="THIOESTERASE 1/PROTEASE 1/LYSOPHOSPHOLIPASE L1"/>
    <property type="match status" value="1"/>
</dbReference>
<feature type="domain" description="SGNH hydrolase-type esterase" evidence="3">
    <location>
        <begin position="1237"/>
        <end position="1440"/>
    </location>
</feature>
<dbReference type="Proteomes" id="UP000182190">
    <property type="component" value="Unassembled WGS sequence"/>
</dbReference>
<feature type="compositionally biased region" description="Pro residues" evidence="1">
    <location>
        <begin position="800"/>
        <end position="809"/>
    </location>
</feature>